<accession>G4T5T9</accession>
<dbReference type="PROSITE" id="PS51186">
    <property type="entry name" value="GNAT"/>
    <property type="match status" value="1"/>
</dbReference>
<dbReference type="InterPro" id="IPR051646">
    <property type="entry name" value="NatB_acetyltransferase_subunit"/>
</dbReference>
<dbReference type="FunFam" id="3.40.630.30:FF:000065">
    <property type="entry name" value="N-terminal acetyltransferase complex ARD1 subunit homolog"/>
    <property type="match status" value="1"/>
</dbReference>
<dbReference type="SUPFAM" id="SSF55729">
    <property type="entry name" value="Acyl-CoA N-acyltransferases (Nat)"/>
    <property type="match status" value="1"/>
</dbReference>
<evidence type="ECO:0000313" key="4">
    <source>
        <dbReference type="EMBL" id="CCA66694.1"/>
    </source>
</evidence>
<dbReference type="PANTHER" id="PTHR45910">
    <property type="entry name" value="N-ALPHA-ACETYLTRANSFERASE 20"/>
    <property type="match status" value="1"/>
</dbReference>
<dbReference type="EMBL" id="CAFZ01000004">
    <property type="protein sequence ID" value="CCA66694.1"/>
    <property type="molecule type" value="Genomic_DNA"/>
</dbReference>
<evidence type="ECO:0000256" key="2">
    <source>
        <dbReference type="ARBA" id="ARBA00023315"/>
    </source>
</evidence>
<evidence type="ECO:0000259" key="3">
    <source>
        <dbReference type="PROSITE" id="PS51186"/>
    </source>
</evidence>
<dbReference type="OMA" id="EQHPSMR"/>
<dbReference type="STRING" id="1109443.G4T5T9"/>
<keyword evidence="5" id="KW-1185">Reference proteome</keyword>
<feature type="domain" description="N-acetyltransferase" evidence="3">
    <location>
        <begin position="2"/>
        <end position="160"/>
    </location>
</feature>
<dbReference type="OrthoDB" id="10264728at2759"/>
<dbReference type="InParanoid" id="G4T5T9"/>
<evidence type="ECO:0000256" key="1">
    <source>
        <dbReference type="ARBA" id="ARBA00022679"/>
    </source>
</evidence>
<dbReference type="Proteomes" id="UP000007148">
    <property type="component" value="Unassembled WGS sequence"/>
</dbReference>
<dbReference type="InterPro" id="IPR016181">
    <property type="entry name" value="Acyl_CoA_acyltransferase"/>
</dbReference>
<proteinExistence type="predicted"/>
<name>G4T5T9_SERID</name>
<organism evidence="4 5">
    <name type="scientific">Serendipita indica (strain DSM 11827)</name>
    <name type="common">Root endophyte fungus</name>
    <name type="synonym">Piriformospora indica</name>
    <dbReference type="NCBI Taxonomy" id="1109443"/>
    <lineage>
        <taxon>Eukaryota</taxon>
        <taxon>Fungi</taxon>
        <taxon>Dikarya</taxon>
        <taxon>Basidiomycota</taxon>
        <taxon>Agaricomycotina</taxon>
        <taxon>Agaricomycetes</taxon>
        <taxon>Sebacinales</taxon>
        <taxon>Serendipitaceae</taxon>
        <taxon>Serendipita</taxon>
    </lineage>
</organism>
<keyword evidence="2" id="KW-0012">Acyltransferase</keyword>
<dbReference type="HOGENOM" id="CLU_013985_7_1_1"/>
<dbReference type="Gene3D" id="3.40.630.30">
    <property type="match status" value="1"/>
</dbReference>
<dbReference type="GO" id="GO:0031416">
    <property type="term" value="C:NatB complex"/>
    <property type="evidence" value="ECO:0007669"/>
    <property type="project" value="TreeGrafter"/>
</dbReference>
<sequence>MSTLRPFRATDMLKFNNVNMDVWTETYGTAFYLNYLARWPDLCCVEESPSGRMMGYIIGKAEGQGTNFHGHITALSIAPEYRKLGLAKRLTKLLEEISDGVYHGFFVDLYVRPSNAIATEMYEKMGYSVYRTVKEYYGNLGPGSEGSAAEDAYDMRKPLSRDPHRKSVRANGRDVIVSASSVT</sequence>
<reference evidence="4 5" key="1">
    <citation type="journal article" date="2011" name="PLoS Pathog.">
        <title>Endophytic Life Strategies Decoded by Genome and Transcriptome Analyses of the Mutualistic Root Symbiont Piriformospora indica.</title>
        <authorList>
            <person name="Zuccaro A."/>
            <person name="Lahrmann U."/>
            <person name="Guldener U."/>
            <person name="Langen G."/>
            <person name="Pfiffi S."/>
            <person name="Biedenkopf D."/>
            <person name="Wong P."/>
            <person name="Samans B."/>
            <person name="Grimm C."/>
            <person name="Basiewicz M."/>
            <person name="Murat C."/>
            <person name="Martin F."/>
            <person name="Kogel K.H."/>
        </authorList>
    </citation>
    <scope>NUCLEOTIDE SEQUENCE [LARGE SCALE GENOMIC DNA]</scope>
    <source>
        <strain evidence="4 5">DSM 11827</strain>
    </source>
</reference>
<comment type="caution">
    <text evidence="4">The sequence shown here is derived from an EMBL/GenBank/DDBJ whole genome shotgun (WGS) entry which is preliminary data.</text>
</comment>
<evidence type="ECO:0000313" key="5">
    <source>
        <dbReference type="Proteomes" id="UP000007148"/>
    </source>
</evidence>
<dbReference type="GO" id="GO:0004596">
    <property type="term" value="F:protein-N-terminal amino-acid acetyltransferase activity"/>
    <property type="evidence" value="ECO:0007669"/>
    <property type="project" value="TreeGrafter"/>
</dbReference>
<keyword evidence="1 4" id="KW-0808">Transferase</keyword>
<dbReference type="FunCoup" id="G4T5T9">
    <property type="interactions" value="379"/>
</dbReference>
<dbReference type="AlphaFoldDB" id="G4T5T9"/>
<gene>
    <name evidence="4" type="ORF">PIIN_00374</name>
</gene>
<protein>
    <submittedName>
        <fullName evidence="4">Probable N-acetyltransferase 5</fullName>
    </submittedName>
</protein>
<dbReference type="CDD" id="cd04301">
    <property type="entry name" value="NAT_SF"/>
    <property type="match status" value="1"/>
</dbReference>
<dbReference type="InterPro" id="IPR000182">
    <property type="entry name" value="GNAT_dom"/>
</dbReference>
<dbReference type="Pfam" id="PF00583">
    <property type="entry name" value="Acetyltransf_1"/>
    <property type="match status" value="1"/>
</dbReference>
<dbReference type="PANTHER" id="PTHR45910:SF1">
    <property type="entry name" value="N-ALPHA-ACETYLTRANSFERASE 20"/>
    <property type="match status" value="1"/>
</dbReference>
<dbReference type="eggNOG" id="KOG3234">
    <property type="taxonomic scope" value="Eukaryota"/>
</dbReference>